<evidence type="ECO:0000313" key="4">
    <source>
        <dbReference type="Proteomes" id="UP000198802"/>
    </source>
</evidence>
<gene>
    <name evidence="3" type="ORF">Ga0074812_12870</name>
</gene>
<dbReference type="EMBL" id="FAOZ01000028">
    <property type="protein sequence ID" value="CUU59498.1"/>
    <property type="molecule type" value="Genomic_DNA"/>
</dbReference>
<organism evidence="3 4">
    <name type="scientific">Parafrankia irregularis</name>
    <dbReference type="NCBI Taxonomy" id="795642"/>
    <lineage>
        <taxon>Bacteria</taxon>
        <taxon>Bacillati</taxon>
        <taxon>Actinomycetota</taxon>
        <taxon>Actinomycetes</taxon>
        <taxon>Frankiales</taxon>
        <taxon>Frankiaceae</taxon>
        <taxon>Parafrankia</taxon>
    </lineage>
</organism>
<keyword evidence="2" id="KW-0732">Signal</keyword>
<evidence type="ECO:0000313" key="3">
    <source>
        <dbReference type="EMBL" id="CUU59498.1"/>
    </source>
</evidence>
<evidence type="ECO:0008006" key="5">
    <source>
        <dbReference type="Google" id="ProtNLM"/>
    </source>
</evidence>
<keyword evidence="4" id="KW-1185">Reference proteome</keyword>
<accession>A0A0S4QYG0</accession>
<proteinExistence type="predicted"/>
<feature type="chain" id="PRO_5006626610" description="MYXO-CTERM domain-containing protein" evidence="2">
    <location>
        <begin position="34"/>
        <end position="177"/>
    </location>
</feature>
<feature type="region of interest" description="Disordered" evidence="1">
    <location>
        <begin position="45"/>
        <end position="109"/>
    </location>
</feature>
<feature type="signal peptide" evidence="2">
    <location>
        <begin position="1"/>
        <end position="33"/>
    </location>
</feature>
<reference evidence="4" key="1">
    <citation type="submission" date="2015-11" db="EMBL/GenBank/DDBJ databases">
        <authorList>
            <person name="Varghese N."/>
        </authorList>
    </citation>
    <scope>NUCLEOTIDE SEQUENCE [LARGE SCALE GENOMIC DNA]</scope>
    <source>
        <strain evidence="4">DSM 45899</strain>
    </source>
</reference>
<name>A0A0S4QYG0_9ACTN</name>
<dbReference type="Proteomes" id="UP000198802">
    <property type="component" value="Unassembled WGS sequence"/>
</dbReference>
<protein>
    <recommendedName>
        <fullName evidence="5">MYXO-CTERM domain-containing protein</fullName>
    </recommendedName>
</protein>
<evidence type="ECO:0000256" key="1">
    <source>
        <dbReference type="SAM" id="MobiDB-lite"/>
    </source>
</evidence>
<sequence>MRKGMGRSAALLAMSSAASVILTFGPGLTAAHADIFDDKGKCADQKDKDDWDIFGDKDKDHKDDKEARAAVDDKVDGKDGKDFDKDDKFNDKDQGKDDKDDWFADKDDKDRDCAVGAGVIAGGAVGVGVGGAPVGGVGAGGGGAAGGDSSPLLPIAGAGLGALLIGAGMRRRGHGSI</sequence>
<evidence type="ECO:0000256" key="2">
    <source>
        <dbReference type="SAM" id="SignalP"/>
    </source>
</evidence>
<dbReference type="AlphaFoldDB" id="A0A0S4QYG0"/>